<feature type="domain" description="HTH tetR-type" evidence="5">
    <location>
        <begin position="25"/>
        <end position="85"/>
    </location>
</feature>
<comment type="caution">
    <text evidence="6">The sequence shown here is derived from an EMBL/GenBank/DDBJ whole genome shotgun (WGS) entry which is preliminary data.</text>
</comment>
<keyword evidence="1" id="KW-0805">Transcription regulation</keyword>
<evidence type="ECO:0000256" key="4">
    <source>
        <dbReference type="PROSITE-ProRule" id="PRU00335"/>
    </source>
</evidence>
<dbReference type="GO" id="GO:0000976">
    <property type="term" value="F:transcription cis-regulatory region binding"/>
    <property type="evidence" value="ECO:0007669"/>
    <property type="project" value="TreeGrafter"/>
</dbReference>
<gene>
    <name evidence="6" type="ORF">HNQ61_002565</name>
</gene>
<dbReference type="InterPro" id="IPR001647">
    <property type="entry name" value="HTH_TetR"/>
</dbReference>
<dbReference type="InterPro" id="IPR050109">
    <property type="entry name" value="HTH-type_TetR-like_transc_reg"/>
</dbReference>
<evidence type="ECO:0000256" key="2">
    <source>
        <dbReference type="ARBA" id="ARBA00023125"/>
    </source>
</evidence>
<dbReference type="InterPro" id="IPR009057">
    <property type="entry name" value="Homeodomain-like_sf"/>
</dbReference>
<reference evidence="6 7" key="1">
    <citation type="submission" date="2020-08" db="EMBL/GenBank/DDBJ databases">
        <title>Genomic Encyclopedia of Type Strains, Phase IV (KMG-IV): sequencing the most valuable type-strain genomes for metagenomic binning, comparative biology and taxonomic classification.</title>
        <authorList>
            <person name="Goeker M."/>
        </authorList>
    </citation>
    <scope>NUCLEOTIDE SEQUENCE [LARGE SCALE GENOMIC DNA]</scope>
    <source>
        <strain evidence="6 7">DSM 29007</strain>
    </source>
</reference>
<dbReference type="SUPFAM" id="SSF48498">
    <property type="entry name" value="Tetracyclin repressor-like, C-terminal domain"/>
    <property type="match status" value="1"/>
</dbReference>
<dbReference type="PROSITE" id="PS50977">
    <property type="entry name" value="HTH_TETR_2"/>
    <property type="match status" value="1"/>
</dbReference>
<dbReference type="Gene3D" id="1.10.357.10">
    <property type="entry name" value="Tetracycline Repressor, domain 2"/>
    <property type="match status" value="1"/>
</dbReference>
<evidence type="ECO:0000259" key="5">
    <source>
        <dbReference type="PROSITE" id="PS50977"/>
    </source>
</evidence>
<feature type="DNA-binding region" description="H-T-H motif" evidence="4">
    <location>
        <begin position="48"/>
        <end position="67"/>
    </location>
</feature>
<accession>A0A841GYW5</accession>
<proteinExistence type="predicted"/>
<protein>
    <submittedName>
        <fullName evidence="6">AcrR family transcriptional regulator</fullName>
    </submittedName>
</protein>
<dbReference type="Proteomes" id="UP000582837">
    <property type="component" value="Unassembled WGS sequence"/>
</dbReference>
<dbReference type="GO" id="GO:0003700">
    <property type="term" value="F:DNA-binding transcription factor activity"/>
    <property type="evidence" value="ECO:0007669"/>
    <property type="project" value="TreeGrafter"/>
</dbReference>
<dbReference type="PANTHER" id="PTHR30055">
    <property type="entry name" value="HTH-TYPE TRANSCRIPTIONAL REGULATOR RUTR"/>
    <property type="match status" value="1"/>
</dbReference>
<dbReference type="Pfam" id="PF00440">
    <property type="entry name" value="TetR_N"/>
    <property type="match status" value="1"/>
</dbReference>
<evidence type="ECO:0000256" key="1">
    <source>
        <dbReference type="ARBA" id="ARBA00023015"/>
    </source>
</evidence>
<evidence type="ECO:0000313" key="7">
    <source>
        <dbReference type="Proteomes" id="UP000582837"/>
    </source>
</evidence>
<dbReference type="Gene3D" id="1.10.10.60">
    <property type="entry name" value="Homeodomain-like"/>
    <property type="match status" value="1"/>
</dbReference>
<organism evidence="6 7">
    <name type="scientific">Longimicrobium terrae</name>
    <dbReference type="NCBI Taxonomy" id="1639882"/>
    <lineage>
        <taxon>Bacteria</taxon>
        <taxon>Pseudomonadati</taxon>
        <taxon>Gemmatimonadota</taxon>
        <taxon>Longimicrobiia</taxon>
        <taxon>Longimicrobiales</taxon>
        <taxon>Longimicrobiaceae</taxon>
        <taxon>Longimicrobium</taxon>
    </lineage>
</organism>
<sequence>MLFFFADELRFRMPIPSDRRSRKRLATRQAISNAATLLFLERGFDQVTVDEIAEAADVGRMTVFNHFPRKEDMFFDREEEGREILLGALRQRDPGVNPIEALHLLAHRLVAERSPAVEFSARSEGFAVAIERSETLKARARAIRDEMAQAVAAGLAESAGRDPADADAHLAATLLLAAWSVALIQAHRTFRETRDTGQANAAFLAIIDRGTVGLRAAMAGTPYA</sequence>
<dbReference type="EMBL" id="JACHIA010000006">
    <property type="protein sequence ID" value="MBB6070943.1"/>
    <property type="molecule type" value="Genomic_DNA"/>
</dbReference>
<dbReference type="PANTHER" id="PTHR30055:SF234">
    <property type="entry name" value="HTH-TYPE TRANSCRIPTIONAL REGULATOR BETI"/>
    <property type="match status" value="1"/>
</dbReference>
<evidence type="ECO:0000256" key="3">
    <source>
        <dbReference type="ARBA" id="ARBA00023163"/>
    </source>
</evidence>
<dbReference type="PRINTS" id="PR00455">
    <property type="entry name" value="HTHTETR"/>
</dbReference>
<name>A0A841GYW5_9BACT</name>
<keyword evidence="2 4" id="KW-0238">DNA-binding</keyword>
<keyword evidence="3" id="KW-0804">Transcription</keyword>
<dbReference type="InterPro" id="IPR036271">
    <property type="entry name" value="Tet_transcr_reg_TetR-rel_C_sf"/>
</dbReference>
<keyword evidence="7" id="KW-1185">Reference proteome</keyword>
<dbReference type="SUPFAM" id="SSF46689">
    <property type="entry name" value="Homeodomain-like"/>
    <property type="match status" value="1"/>
</dbReference>
<dbReference type="AlphaFoldDB" id="A0A841GYW5"/>
<evidence type="ECO:0000313" key="6">
    <source>
        <dbReference type="EMBL" id="MBB6070943.1"/>
    </source>
</evidence>